<evidence type="ECO:0000313" key="6">
    <source>
        <dbReference type="EMBL" id="NYI07675.1"/>
    </source>
</evidence>
<protein>
    <submittedName>
        <fullName evidence="6">DNA-binding LacI/PurR family transcriptional regulator</fullName>
    </submittedName>
</protein>
<comment type="caution">
    <text evidence="6">The sequence shown here is derived from an EMBL/GenBank/DDBJ whole genome shotgun (WGS) entry which is preliminary data.</text>
</comment>
<dbReference type="EMBL" id="JACBZD010000002">
    <property type="protein sequence ID" value="NYI07675.1"/>
    <property type="molecule type" value="Genomic_DNA"/>
</dbReference>
<dbReference type="SUPFAM" id="SSF53822">
    <property type="entry name" value="Periplasmic binding protein-like I"/>
    <property type="match status" value="1"/>
</dbReference>
<feature type="region of interest" description="Disordered" evidence="4">
    <location>
        <begin position="313"/>
        <end position="371"/>
    </location>
</feature>
<feature type="compositionally biased region" description="Pro residues" evidence="4">
    <location>
        <begin position="361"/>
        <end position="371"/>
    </location>
</feature>
<organism evidence="6 7">
    <name type="scientific">Allostreptomyces psammosilenae</name>
    <dbReference type="NCBI Taxonomy" id="1892865"/>
    <lineage>
        <taxon>Bacteria</taxon>
        <taxon>Bacillati</taxon>
        <taxon>Actinomycetota</taxon>
        <taxon>Actinomycetes</taxon>
        <taxon>Kitasatosporales</taxon>
        <taxon>Streptomycetaceae</taxon>
        <taxon>Allostreptomyces</taxon>
    </lineage>
</organism>
<dbReference type="PANTHER" id="PTHR30146:SF153">
    <property type="entry name" value="LACTOSE OPERON REPRESSOR"/>
    <property type="match status" value="1"/>
</dbReference>
<dbReference type="InterPro" id="IPR000843">
    <property type="entry name" value="HTH_LacI"/>
</dbReference>
<dbReference type="RefSeq" id="WP_179816643.1">
    <property type="nucleotide sequence ID" value="NZ_JACBZD010000002.1"/>
</dbReference>
<feature type="domain" description="HTH lacI-type" evidence="5">
    <location>
        <begin position="3"/>
        <end position="57"/>
    </location>
</feature>
<dbReference type="AlphaFoldDB" id="A0A852ZZX8"/>
<dbReference type="Proteomes" id="UP000567795">
    <property type="component" value="Unassembled WGS sequence"/>
</dbReference>
<dbReference type="GO" id="GO:0000976">
    <property type="term" value="F:transcription cis-regulatory region binding"/>
    <property type="evidence" value="ECO:0007669"/>
    <property type="project" value="TreeGrafter"/>
</dbReference>
<dbReference type="CDD" id="cd06267">
    <property type="entry name" value="PBP1_LacI_sugar_binding-like"/>
    <property type="match status" value="1"/>
</dbReference>
<dbReference type="Gene3D" id="1.10.260.40">
    <property type="entry name" value="lambda repressor-like DNA-binding domains"/>
    <property type="match status" value="1"/>
</dbReference>
<evidence type="ECO:0000313" key="7">
    <source>
        <dbReference type="Proteomes" id="UP000567795"/>
    </source>
</evidence>
<keyword evidence="1" id="KW-0805">Transcription regulation</keyword>
<dbReference type="SMART" id="SM00354">
    <property type="entry name" value="HTH_LACI"/>
    <property type="match status" value="1"/>
</dbReference>
<dbReference type="InterPro" id="IPR010982">
    <property type="entry name" value="Lambda_DNA-bd_dom_sf"/>
</dbReference>
<name>A0A852ZZX8_9ACTN</name>
<gene>
    <name evidence="6" type="ORF">FHU37_004704</name>
</gene>
<evidence type="ECO:0000256" key="2">
    <source>
        <dbReference type="ARBA" id="ARBA00023125"/>
    </source>
</evidence>
<keyword evidence="2 6" id="KW-0238">DNA-binding</keyword>
<accession>A0A852ZZX8</accession>
<dbReference type="InterPro" id="IPR046335">
    <property type="entry name" value="LacI/GalR-like_sensor"/>
</dbReference>
<dbReference type="CDD" id="cd01392">
    <property type="entry name" value="HTH_LacI"/>
    <property type="match status" value="1"/>
</dbReference>
<dbReference type="PROSITE" id="PS00356">
    <property type="entry name" value="HTH_LACI_1"/>
    <property type="match status" value="1"/>
</dbReference>
<dbReference type="GO" id="GO:0003700">
    <property type="term" value="F:DNA-binding transcription factor activity"/>
    <property type="evidence" value="ECO:0007669"/>
    <property type="project" value="TreeGrafter"/>
</dbReference>
<feature type="compositionally biased region" description="Pro residues" evidence="4">
    <location>
        <begin position="317"/>
        <end position="330"/>
    </location>
</feature>
<evidence type="ECO:0000256" key="1">
    <source>
        <dbReference type="ARBA" id="ARBA00023015"/>
    </source>
</evidence>
<evidence type="ECO:0000256" key="4">
    <source>
        <dbReference type="SAM" id="MobiDB-lite"/>
    </source>
</evidence>
<dbReference type="PROSITE" id="PS50932">
    <property type="entry name" value="HTH_LACI_2"/>
    <property type="match status" value="1"/>
</dbReference>
<dbReference type="Gene3D" id="3.40.50.2300">
    <property type="match status" value="2"/>
</dbReference>
<dbReference type="Pfam" id="PF13377">
    <property type="entry name" value="Peripla_BP_3"/>
    <property type="match status" value="1"/>
</dbReference>
<feature type="compositionally biased region" description="Low complexity" evidence="4">
    <location>
        <begin position="343"/>
        <end position="360"/>
    </location>
</feature>
<reference evidence="6 7" key="1">
    <citation type="submission" date="2020-07" db="EMBL/GenBank/DDBJ databases">
        <title>Sequencing the genomes of 1000 actinobacteria strains.</title>
        <authorList>
            <person name="Klenk H.-P."/>
        </authorList>
    </citation>
    <scope>NUCLEOTIDE SEQUENCE [LARGE SCALE GENOMIC DNA]</scope>
    <source>
        <strain evidence="6 7">DSM 42178</strain>
    </source>
</reference>
<dbReference type="Pfam" id="PF00356">
    <property type="entry name" value="LacI"/>
    <property type="match status" value="1"/>
</dbReference>
<evidence type="ECO:0000256" key="3">
    <source>
        <dbReference type="ARBA" id="ARBA00023163"/>
    </source>
</evidence>
<dbReference type="InterPro" id="IPR028082">
    <property type="entry name" value="Peripla_BP_I"/>
</dbReference>
<dbReference type="SUPFAM" id="SSF47413">
    <property type="entry name" value="lambda repressor-like DNA-binding domains"/>
    <property type="match status" value="1"/>
</dbReference>
<evidence type="ECO:0000259" key="5">
    <source>
        <dbReference type="PROSITE" id="PS50932"/>
    </source>
</evidence>
<keyword evidence="3" id="KW-0804">Transcription</keyword>
<keyword evidence="7" id="KW-1185">Reference proteome</keyword>
<proteinExistence type="predicted"/>
<feature type="compositionally biased region" description="Gly residues" evidence="4">
    <location>
        <begin position="331"/>
        <end position="342"/>
    </location>
</feature>
<sequence length="371" mass="38574">MATTIMEVARHAGVSASTVSYVLSGKRPISQPTRERVLASIAELDYHPHAGARALAGNRTQVIGLVMPVGSSGLHRPLLAEFMMAISVTARGYGHNVLLLTDQEGQRSVVDATRGGQVDGLVMMDVTLHDPRVETVRRLGIPTVLIGLPAEPGGLECVDLDFAAAGRLCVDHLADLGHREVVFVGQPEEVYRRQTGFAERTLTGVLDQARERGVRVTHRPCEGGWSATAGLLARVLAERPSVTALVVHNESAASHLAGVLRNCGRAVPEDVSVVAIGADAAAESGEPPLTSIAVPAQRLGTHAVQALMAHLEGPRRPAAPPGARPAPGPSPGAGAGPDGPGGPLLLRPELTVRASTGPARSAPPPRAPRHG</sequence>
<dbReference type="PANTHER" id="PTHR30146">
    <property type="entry name" value="LACI-RELATED TRANSCRIPTIONAL REPRESSOR"/>
    <property type="match status" value="1"/>
</dbReference>